<reference evidence="1" key="1">
    <citation type="journal article" date="2021" name="Proc. Natl. Acad. Sci. U.S.A.">
        <title>A Catalog of Tens of Thousands of Viruses from Human Metagenomes Reveals Hidden Associations with Chronic Diseases.</title>
        <authorList>
            <person name="Tisza M.J."/>
            <person name="Buck C.B."/>
        </authorList>
    </citation>
    <scope>NUCLEOTIDE SEQUENCE</scope>
    <source>
        <strain evidence="1">CtB3v5</strain>
    </source>
</reference>
<sequence>MLRDFLQSKIKSQAKYPEVGYGQVEPNHLSAQYNGKIYGQLPANKDIKILEQGQFAKYDYEKGEVNFTGEGEWMLVFNEIKLYREFQRDCEFAMIKGNYSARVYSPVDEGTTNDSYGPTRFWQGNNPNAIGVKTEIKDGKVVHTPGTGDGFEVPDYKVASDVPDYWEMDDINSTDPAQVLWMRLRSYREKAMKAGTSMFPRLFKTDVGDIYTTNMVNETELALGDKLYVGEKGILCKTKAEASASFAGSGDMIWKVVKVYTVPDHQRGVKLLRIQ</sequence>
<organism evidence="1">
    <name type="scientific">Siphoviridae sp. ctB3v5</name>
    <dbReference type="NCBI Taxonomy" id="2826186"/>
    <lineage>
        <taxon>Viruses</taxon>
        <taxon>Duplodnaviria</taxon>
        <taxon>Heunggongvirae</taxon>
        <taxon>Uroviricota</taxon>
        <taxon>Caudoviricetes</taxon>
    </lineage>
</organism>
<proteinExistence type="predicted"/>
<evidence type="ECO:0000313" key="1">
    <source>
        <dbReference type="EMBL" id="DAD78703.1"/>
    </source>
</evidence>
<dbReference type="EMBL" id="BK014849">
    <property type="protein sequence ID" value="DAD78703.1"/>
    <property type="molecule type" value="Genomic_DNA"/>
</dbReference>
<protein>
    <submittedName>
        <fullName evidence="1">Uncharacterized protein</fullName>
    </submittedName>
</protein>
<name>A0A8S5M9E7_9CAUD</name>
<accession>A0A8S5M9E7</accession>